<protein>
    <submittedName>
        <fullName evidence="1">Uncharacterized protein</fullName>
    </submittedName>
</protein>
<reference evidence="1" key="1">
    <citation type="submission" date="2022-10" db="EMBL/GenBank/DDBJ databases">
        <title>Completed Genome Sequence of two octocoral isolated bacterium, Endozoicomonas euniceicola EF212T and Endozoicomonas gorgoniicola PS125T.</title>
        <authorList>
            <person name="Chiou Y.-J."/>
            <person name="Chen Y.-H."/>
        </authorList>
    </citation>
    <scope>NUCLEOTIDE SEQUENCE</scope>
    <source>
        <strain evidence="1">EF212</strain>
    </source>
</reference>
<organism evidence="1 2">
    <name type="scientific">Endozoicomonas euniceicola</name>
    <dbReference type="NCBI Taxonomy" id="1234143"/>
    <lineage>
        <taxon>Bacteria</taxon>
        <taxon>Pseudomonadati</taxon>
        <taxon>Pseudomonadota</taxon>
        <taxon>Gammaproteobacteria</taxon>
        <taxon>Oceanospirillales</taxon>
        <taxon>Endozoicomonadaceae</taxon>
        <taxon>Endozoicomonas</taxon>
    </lineage>
</organism>
<proteinExistence type="predicted"/>
<evidence type="ECO:0000313" key="1">
    <source>
        <dbReference type="EMBL" id="UYM14904.1"/>
    </source>
</evidence>
<keyword evidence="2" id="KW-1185">Reference proteome</keyword>
<gene>
    <name evidence="1" type="ORF">NX720_18720</name>
</gene>
<sequence>MPKPIFKTLHLSHTALDCYCFDESSGAVGRPIVYLTVDADTKLTIGAHISLNKPSSAEAIKALNKSSAGKGDITHDALVDYGCCTVITDSPTIQPNSSSIKEALNNSAGNTASDPRVSLHSKAMVEKYFNTLPHSGSLQISCRQTGKNIPKISLEDLTDMLVSATKTYNA</sequence>
<dbReference type="Gene3D" id="3.30.420.10">
    <property type="entry name" value="Ribonuclease H-like superfamily/Ribonuclease H"/>
    <property type="match status" value="1"/>
</dbReference>
<dbReference type="EMBL" id="CP103300">
    <property type="protein sequence ID" value="UYM14904.1"/>
    <property type="molecule type" value="Genomic_DNA"/>
</dbReference>
<name>A0ABY6GR74_9GAMM</name>
<dbReference type="InterPro" id="IPR036397">
    <property type="entry name" value="RNaseH_sf"/>
</dbReference>
<dbReference type="Proteomes" id="UP001163255">
    <property type="component" value="Chromosome"/>
</dbReference>
<accession>A0ABY6GR74</accession>
<dbReference type="RefSeq" id="WP_262596637.1">
    <property type="nucleotide sequence ID" value="NZ_CP103300.1"/>
</dbReference>
<evidence type="ECO:0000313" key="2">
    <source>
        <dbReference type="Proteomes" id="UP001163255"/>
    </source>
</evidence>